<evidence type="ECO:0000313" key="2">
    <source>
        <dbReference type="Proteomes" id="UP000223596"/>
    </source>
</evidence>
<evidence type="ECO:0000313" key="1">
    <source>
        <dbReference type="EMBL" id="PFH03795.1"/>
    </source>
</evidence>
<dbReference type="RefSeq" id="WP_003515784.1">
    <property type="nucleotide sequence ID" value="NZ_CP013828.1"/>
</dbReference>
<accession>A0AB36TKY7</accession>
<dbReference type="Proteomes" id="UP000223596">
    <property type="component" value="Unassembled WGS sequence"/>
</dbReference>
<comment type="caution">
    <text evidence="1">The sequence shown here is derived from an EMBL/GenBank/DDBJ whole genome shotgun (WGS) entry which is preliminary data.</text>
</comment>
<organism evidence="1 2">
    <name type="scientific">Acetivibrio thermocellus AD2</name>
    <dbReference type="NCBI Taxonomy" id="1138384"/>
    <lineage>
        <taxon>Bacteria</taxon>
        <taxon>Bacillati</taxon>
        <taxon>Bacillota</taxon>
        <taxon>Clostridia</taxon>
        <taxon>Eubacteriales</taxon>
        <taxon>Oscillospiraceae</taxon>
        <taxon>Acetivibrio</taxon>
    </lineage>
</organism>
<reference evidence="1 2" key="1">
    <citation type="submission" date="2017-09" db="EMBL/GenBank/DDBJ databases">
        <title>Evaluation of Pacific Biosciences Sequencing Technology to Finishing C. thermocellum Genome Sequences.</title>
        <authorList>
            <person name="Brown S."/>
        </authorList>
    </citation>
    <scope>NUCLEOTIDE SEQUENCE [LARGE SCALE GENOMIC DNA]</scope>
    <source>
        <strain evidence="1 2">AD2</strain>
    </source>
</reference>
<protein>
    <submittedName>
        <fullName evidence="1">Uncharacterized protein</fullName>
    </submittedName>
</protein>
<dbReference type="AlphaFoldDB" id="A0AB36TKY7"/>
<name>A0AB36TKY7_ACETH</name>
<sequence>MNLLGIIASGGKRKGALGGKELGATDLSKTPFSKCKDNTEFSKSGLNFLLPISKIFADDVYNLGYEMYINDYIVESFANYSTDLERDLDLRVNLMKNRQVFFKRGPCRC</sequence>
<dbReference type="EMBL" id="PDBW01000001">
    <property type="protein sequence ID" value="PFH03795.1"/>
    <property type="molecule type" value="Genomic_DNA"/>
</dbReference>
<proteinExistence type="predicted"/>
<gene>
    <name evidence="1" type="ORF">M972_112609</name>
</gene>